<dbReference type="SUPFAM" id="SSF46626">
    <property type="entry name" value="Cytochrome c"/>
    <property type="match status" value="1"/>
</dbReference>
<evidence type="ECO:0000256" key="4">
    <source>
        <dbReference type="PROSITE-ProRule" id="PRU00433"/>
    </source>
</evidence>
<dbReference type="GO" id="GO:0009055">
    <property type="term" value="F:electron transfer activity"/>
    <property type="evidence" value="ECO:0007669"/>
    <property type="project" value="InterPro"/>
</dbReference>
<evidence type="ECO:0000256" key="1">
    <source>
        <dbReference type="ARBA" id="ARBA00022617"/>
    </source>
</evidence>
<gene>
    <name evidence="6" type="ORF">FEZ63_08950</name>
</gene>
<sequence>MRVIFTLAAALFLSGCDSGTEERTEVASTRVVQRPFVPVPTGVVPRGAAARAAALAAPGPQVGSELVERGAERHIVFCAPCHGADGGGNGTVASRGFLQSSSYFEEQLRALSPAQIVMVITQGKGRMFSFADAVPPEDRWAIAHYVKDLQARTPTPSPPPRQRTP</sequence>
<protein>
    <submittedName>
        <fullName evidence="6">Cytochrome c</fullName>
    </submittedName>
</protein>
<dbReference type="OrthoDB" id="335174at2"/>
<dbReference type="Pfam" id="PF13442">
    <property type="entry name" value="Cytochrome_CBB3"/>
    <property type="match status" value="1"/>
</dbReference>
<dbReference type="InterPro" id="IPR009056">
    <property type="entry name" value="Cyt_c-like_dom"/>
</dbReference>
<dbReference type="Proteomes" id="UP000325684">
    <property type="component" value="Unassembled WGS sequence"/>
</dbReference>
<evidence type="ECO:0000259" key="5">
    <source>
        <dbReference type="PROSITE" id="PS51007"/>
    </source>
</evidence>
<dbReference type="RefSeq" id="WP_150943464.1">
    <property type="nucleotide sequence ID" value="NZ_VCMV01000013.1"/>
</dbReference>
<dbReference type="PROSITE" id="PS51007">
    <property type="entry name" value="CYTC"/>
    <property type="match status" value="1"/>
</dbReference>
<proteinExistence type="predicted"/>
<keyword evidence="2 4" id="KW-0479">Metal-binding</keyword>
<dbReference type="AlphaFoldDB" id="A0A5N3PCF4"/>
<dbReference type="PROSITE" id="PS51257">
    <property type="entry name" value="PROKAR_LIPOPROTEIN"/>
    <property type="match status" value="1"/>
</dbReference>
<evidence type="ECO:0000256" key="3">
    <source>
        <dbReference type="ARBA" id="ARBA00023004"/>
    </source>
</evidence>
<evidence type="ECO:0000313" key="6">
    <source>
        <dbReference type="EMBL" id="KAB0267428.1"/>
    </source>
</evidence>
<dbReference type="Gene3D" id="1.10.760.10">
    <property type="entry name" value="Cytochrome c-like domain"/>
    <property type="match status" value="1"/>
</dbReference>
<feature type="domain" description="Cytochrome c" evidence="5">
    <location>
        <begin position="54"/>
        <end position="150"/>
    </location>
</feature>
<reference evidence="6 7" key="1">
    <citation type="journal article" date="2019" name="Microorganisms">
        <title>Genome Insights into the Novel Species Microvirga brassicacearum, a Rapeseed Endophyte with Biotechnological Potential.</title>
        <authorList>
            <person name="Jimenez-Gomez A."/>
            <person name="Saati-Santamaria Z."/>
            <person name="Igual J.M."/>
            <person name="Rivas R."/>
            <person name="Mateos P.F."/>
            <person name="Garcia-Fraile P."/>
        </authorList>
    </citation>
    <scope>NUCLEOTIDE SEQUENCE [LARGE SCALE GENOMIC DNA]</scope>
    <source>
        <strain evidence="6 7">CDVBN77</strain>
    </source>
</reference>
<comment type="caution">
    <text evidence="6">The sequence shown here is derived from an EMBL/GenBank/DDBJ whole genome shotgun (WGS) entry which is preliminary data.</text>
</comment>
<accession>A0A5N3PCF4</accession>
<keyword evidence="7" id="KW-1185">Reference proteome</keyword>
<keyword evidence="3 4" id="KW-0408">Iron</keyword>
<dbReference type="GO" id="GO:0046872">
    <property type="term" value="F:metal ion binding"/>
    <property type="evidence" value="ECO:0007669"/>
    <property type="project" value="UniProtKB-KW"/>
</dbReference>
<organism evidence="6 7">
    <name type="scientific">Microvirga brassicacearum</name>
    <dbReference type="NCBI Taxonomy" id="2580413"/>
    <lineage>
        <taxon>Bacteria</taxon>
        <taxon>Pseudomonadati</taxon>
        <taxon>Pseudomonadota</taxon>
        <taxon>Alphaproteobacteria</taxon>
        <taxon>Hyphomicrobiales</taxon>
        <taxon>Methylobacteriaceae</taxon>
        <taxon>Microvirga</taxon>
    </lineage>
</organism>
<dbReference type="InterPro" id="IPR036909">
    <property type="entry name" value="Cyt_c-like_dom_sf"/>
</dbReference>
<evidence type="ECO:0000313" key="7">
    <source>
        <dbReference type="Proteomes" id="UP000325684"/>
    </source>
</evidence>
<evidence type="ECO:0000256" key="2">
    <source>
        <dbReference type="ARBA" id="ARBA00022723"/>
    </source>
</evidence>
<keyword evidence="1 4" id="KW-0349">Heme</keyword>
<dbReference type="EMBL" id="VCMV01000013">
    <property type="protein sequence ID" value="KAB0267428.1"/>
    <property type="molecule type" value="Genomic_DNA"/>
</dbReference>
<name>A0A5N3PCF4_9HYPH</name>
<dbReference type="PANTHER" id="PTHR40394">
    <property type="entry name" value="LIPOPROTEIN-RELATED"/>
    <property type="match status" value="1"/>
</dbReference>
<dbReference type="GO" id="GO:0020037">
    <property type="term" value="F:heme binding"/>
    <property type="evidence" value="ECO:0007669"/>
    <property type="project" value="InterPro"/>
</dbReference>
<dbReference type="PANTHER" id="PTHR40394:SF2">
    <property type="entry name" value="QUINOL:CYTOCHROME C OXIDOREDUCTASE MEMBRANE PROTEIN"/>
    <property type="match status" value="1"/>
</dbReference>